<dbReference type="EMBL" id="JADTXM010000020">
    <property type="protein sequence ID" value="MBH3441368.1"/>
    <property type="molecule type" value="Genomic_DNA"/>
</dbReference>
<evidence type="ECO:0000313" key="3">
    <source>
        <dbReference type="Proteomes" id="UP000638986"/>
    </source>
</evidence>
<reference evidence="2 3" key="1">
    <citation type="submission" date="2020-11" db="EMBL/GenBank/DDBJ databases">
        <title>Enhanced detection system for hospital associated transmission using whole genome sequencing surveillance.</title>
        <authorList>
            <person name="Harrison L.H."/>
            <person name="Van Tyne D."/>
            <person name="Marsh J.W."/>
            <person name="Griffith M.P."/>
            <person name="Snyder D.J."/>
            <person name="Cooper V.S."/>
            <person name="Mustapha M."/>
        </authorList>
    </citation>
    <scope>NUCLEOTIDE SEQUENCE [LARGE SCALE GENOMIC DNA]</scope>
    <source>
        <strain evidence="2 3">PSB00013</strain>
    </source>
</reference>
<protein>
    <submittedName>
        <fullName evidence="2">DUF3150 domain-containing protein</fullName>
    </submittedName>
</protein>
<dbReference type="Proteomes" id="UP000638986">
    <property type="component" value="Unassembled WGS sequence"/>
</dbReference>
<organism evidence="2 3">
    <name type="scientific">Pseudomonas luteola</name>
    <dbReference type="NCBI Taxonomy" id="47886"/>
    <lineage>
        <taxon>Bacteria</taxon>
        <taxon>Pseudomonadati</taxon>
        <taxon>Pseudomonadota</taxon>
        <taxon>Gammaproteobacteria</taxon>
        <taxon>Pseudomonadales</taxon>
        <taxon>Pseudomonadaceae</taxon>
        <taxon>Pseudomonas</taxon>
    </lineage>
</organism>
<evidence type="ECO:0000256" key="1">
    <source>
        <dbReference type="SAM" id="MobiDB-lite"/>
    </source>
</evidence>
<evidence type="ECO:0000313" key="2">
    <source>
        <dbReference type="EMBL" id="MBH3441368.1"/>
    </source>
</evidence>
<proteinExistence type="predicted"/>
<gene>
    <name evidence="2" type="ORF">I5Q09_22055</name>
</gene>
<feature type="region of interest" description="Disordered" evidence="1">
    <location>
        <begin position="300"/>
        <end position="345"/>
    </location>
</feature>
<dbReference type="InterPro" id="IPR021496">
    <property type="entry name" value="DUF3150"/>
</dbReference>
<dbReference type="Pfam" id="PF11348">
    <property type="entry name" value="DUF3150"/>
    <property type="match status" value="1"/>
</dbReference>
<name>A0ABS0MXC8_PSELU</name>
<feature type="compositionally biased region" description="Basic and acidic residues" evidence="1">
    <location>
        <begin position="302"/>
        <end position="311"/>
    </location>
</feature>
<comment type="caution">
    <text evidence="2">The sequence shown here is derived from an EMBL/GenBank/DDBJ whole genome shotgun (WGS) entry which is preliminary data.</text>
</comment>
<dbReference type="RefSeq" id="WP_185755851.1">
    <property type="nucleotide sequence ID" value="NZ_JADTXM010000020.1"/>
</dbReference>
<feature type="compositionally biased region" description="Low complexity" evidence="1">
    <location>
        <begin position="313"/>
        <end position="340"/>
    </location>
</feature>
<sequence>MTVDKALLQELVVVNADYDIWSGQVRLEDKDIKLGEGGELPPDRVAQLGNKTICDPASLKVFRSLRGATRRMLEGYGLPFLTGWAVPRSKLSEILGKLETARLTFEQEKQAFLGNYDSSIQNWIANNVGYEEAIRNGVLDRSSVEKRLKFDYQVFHIQPVSGEPNAEKRLADQTKGLAGQLFREIETEADEFYQKYLRGKAEISVRTRKRLECLADKVDGLSFLNRAFEPVVKLLRETVDGYDQHADQGPIGAPFFFQIHSVVTILRDQAQMKDFADGNPAAQPDDDAFNFDVSLPVSTEHAASRKVDPDAKPALPAQQPQAHSTALPAAQASAAPVKPARQVPQAVQQSFDLDELLHDMDSFFDRAVKKPAAPAPADSAIVSPTVASPLSESSVKDVAQPVTQAQPSNAPAFEMPELEDNYYL</sequence>
<accession>A0ABS0MXC8</accession>